<evidence type="ECO:0000313" key="1">
    <source>
        <dbReference type="EMBL" id="PXF42410.1"/>
    </source>
</evidence>
<organism evidence="1 2">
    <name type="scientific">Gracilariopsis chorda</name>
    <dbReference type="NCBI Taxonomy" id="448386"/>
    <lineage>
        <taxon>Eukaryota</taxon>
        <taxon>Rhodophyta</taxon>
        <taxon>Florideophyceae</taxon>
        <taxon>Rhodymeniophycidae</taxon>
        <taxon>Gracilariales</taxon>
        <taxon>Gracilariaceae</taxon>
        <taxon>Gracilariopsis</taxon>
    </lineage>
</organism>
<dbReference type="AlphaFoldDB" id="A0A2V3IMS0"/>
<evidence type="ECO:0000313" key="2">
    <source>
        <dbReference type="Proteomes" id="UP000247409"/>
    </source>
</evidence>
<protein>
    <submittedName>
        <fullName evidence="1">Uncharacterized protein</fullName>
    </submittedName>
</protein>
<accession>A0A2V3IMS0</accession>
<dbReference type="Proteomes" id="UP000247409">
    <property type="component" value="Unassembled WGS sequence"/>
</dbReference>
<dbReference type="EMBL" id="NBIV01000165">
    <property type="protein sequence ID" value="PXF42410.1"/>
    <property type="molecule type" value="Genomic_DNA"/>
</dbReference>
<keyword evidence="2" id="KW-1185">Reference proteome</keyword>
<gene>
    <name evidence="1" type="ORF">BWQ96_07851</name>
</gene>
<sequence length="70" mass="7367">MAIPNPPKGAAAVSAVASTDPPAAVIRQILRVLDVTIADTVTDVDELQVPPSVCRFDGVLPLQKMTAMPW</sequence>
<proteinExistence type="predicted"/>
<reference evidence="1 2" key="1">
    <citation type="journal article" date="2018" name="Mol. Biol. Evol.">
        <title>Analysis of the draft genome of the red seaweed Gracilariopsis chorda provides insights into genome size evolution in Rhodophyta.</title>
        <authorList>
            <person name="Lee J."/>
            <person name="Yang E.C."/>
            <person name="Graf L."/>
            <person name="Yang J.H."/>
            <person name="Qiu H."/>
            <person name="Zel Zion U."/>
            <person name="Chan C.X."/>
            <person name="Stephens T.G."/>
            <person name="Weber A.P.M."/>
            <person name="Boo G.H."/>
            <person name="Boo S.M."/>
            <person name="Kim K.M."/>
            <person name="Shin Y."/>
            <person name="Jung M."/>
            <person name="Lee S.J."/>
            <person name="Yim H.S."/>
            <person name="Lee J.H."/>
            <person name="Bhattacharya D."/>
            <person name="Yoon H.S."/>
        </authorList>
    </citation>
    <scope>NUCLEOTIDE SEQUENCE [LARGE SCALE GENOMIC DNA]</scope>
    <source>
        <strain evidence="1 2">SKKU-2015</strain>
        <tissue evidence="1">Whole body</tissue>
    </source>
</reference>
<name>A0A2V3IMS0_9FLOR</name>
<comment type="caution">
    <text evidence="1">The sequence shown here is derived from an EMBL/GenBank/DDBJ whole genome shotgun (WGS) entry which is preliminary data.</text>
</comment>